<dbReference type="SUPFAM" id="SSF55729">
    <property type="entry name" value="Acyl-CoA N-acyltransferases (Nat)"/>
    <property type="match status" value="1"/>
</dbReference>
<sequence>MTTVDDMGYEFRTARPEDKVAVTENGFALQEIPVDPPIHKVFPAENTDDSDAPAVERETNSRTFVAVGTDGILAGFATVSYASWNRRLAIEDIEIAPAHRGRGVGRALIGHAAELAGESGDALRRHTLIGRTSPLHEHALPLSSLLTADGEGPYVVRRDRHPLGKRDREGGELSDAEPTVTVLRPAVHDLQPGGGKDSQADLALDRITGAVLQLVAVGVLDVRIPYLLVDDHAEAPERRSAQTPPAPRTDGHSLGCRQTNCCGDLQRLQQHWTF</sequence>
<protein>
    <recommendedName>
        <fullName evidence="2">N-acetyltransferase domain-containing protein</fullName>
    </recommendedName>
</protein>
<feature type="region of interest" description="Disordered" evidence="1">
    <location>
        <begin position="235"/>
        <end position="254"/>
    </location>
</feature>
<dbReference type="CDD" id="cd04301">
    <property type="entry name" value="NAT_SF"/>
    <property type="match status" value="1"/>
</dbReference>
<reference evidence="3" key="2">
    <citation type="submission" date="2020-09" db="EMBL/GenBank/DDBJ databases">
        <authorList>
            <person name="Sun Q."/>
            <person name="Ohkuma M."/>
        </authorList>
    </citation>
    <scope>NUCLEOTIDE SEQUENCE</scope>
    <source>
        <strain evidence="3">JCM 4790</strain>
    </source>
</reference>
<accession>A0A918NYB9</accession>
<name>A0A918NYB9_9ACTN</name>
<dbReference type="PROSITE" id="PS51186">
    <property type="entry name" value="GNAT"/>
    <property type="match status" value="1"/>
</dbReference>
<dbReference type="Pfam" id="PF00583">
    <property type="entry name" value="Acetyltransf_1"/>
    <property type="match status" value="1"/>
</dbReference>
<feature type="domain" description="N-acetyltransferase" evidence="2">
    <location>
        <begin position="9"/>
        <end position="168"/>
    </location>
</feature>
<dbReference type="InterPro" id="IPR016181">
    <property type="entry name" value="Acyl_CoA_acyltransferase"/>
</dbReference>
<keyword evidence="4" id="KW-1185">Reference proteome</keyword>
<evidence type="ECO:0000313" key="3">
    <source>
        <dbReference type="EMBL" id="GGY06725.1"/>
    </source>
</evidence>
<comment type="caution">
    <text evidence="3">The sequence shown here is derived from an EMBL/GenBank/DDBJ whole genome shotgun (WGS) entry which is preliminary data.</text>
</comment>
<organism evidence="3 4">
    <name type="scientific">Streptomyces minutiscleroticus</name>
    <dbReference type="NCBI Taxonomy" id="68238"/>
    <lineage>
        <taxon>Bacteria</taxon>
        <taxon>Bacillati</taxon>
        <taxon>Actinomycetota</taxon>
        <taxon>Actinomycetes</taxon>
        <taxon>Kitasatosporales</taxon>
        <taxon>Streptomycetaceae</taxon>
        <taxon>Streptomyces</taxon>
    </lineage>
</organism>
<dbReference type="Proteomes" id="UP000619244">
    <property type="component" value="Unassembled WGS sequence"/>
</dbReference>
<gene>
    <name evidence="3" type="ORF">GCM10010358_69960</name>
</gene>
<evidence type="ECO:0000256" key="1">
    <source>
        <dbReference type="SAM" id="MobiDB-lite"/>
    </source>
</evidence>
<evidence type="ECO:0000313" key="4">
    <source>
        <dbReference type="Proteomes" id="UP000619244"/>
    </source>
</evidence>
<dbReference type="RefSeq" id="WP_308435236.1">
    <property type="nucleotide sequence ID" value="NZ_BMVU01000060.1"/>
</dbReference>
<evidence type="ECO:0000259" key="2">
    <source>
        <dbReference type="PROSITE" id="PS51186"/>
    </source>
</evidence>
<dbReference type="GO" id="GO:0016747">
    <property type="term" value="F:acyltransferase activity, transferring groups other than amino-acyl groups"/>
    <property type="evidence" value="ECO:0007669"/>
    <property type="project" value="InterPro"/>
</dbReference>
<reference evidence="3" key="1">
    <citation type="journal article" date="2014" name="Int. J. Syst. Evol. Microbiol.">
        <title>Complete genome sequence of Corynebacterium casei LMG S-19264T (=DSM 44701T), isolated from a smear-ripened cheese.</title>
        <authorList>
            <consortium name="US DOE Joint Genome Institute (JGI-PGF)"/>
            <person name="Walter F."/>
            <person name="Albersmeier A."/>
            <person name="Kalinowski J."/>
            <person name="Ruckert C."/>
        </authorList>
    </citation>
    <scope>NUCLEOTIDE SEQUENCE</scope>
    <source>
        <strain evidence="3">JCM 4790</strain>
    </source>
</reference>
<feature type="region of interest" description="Disordered" evidence="1">
    <location>
        <begin position="156"/>
        <end position="176"/>
    </location>
</feature>
<dbReference type="AlphaFoldDB" id="A0A918NYB9"/>
<dbReference type="Gene3D" id="3.40.630.30">
    <property type="match status" value="1"/>
</dbReference>
<proteinExistence type="predicted"/>
<dbReference type="EMBL" id="BMVU01000060">
    <property type="protein sequence ID" value="GGY06725.1"/>
    <property type="molecule type" value="Genomic_DNA"/>
</dbReference>
<dbReference type="InterPro" id="IPR000182">
    <property type="entry name" value="GNAT_dom"/>
</dbReference>
<feature type="compositionally biased region" description="Basic and acidic residues" evidence="1">
    <location>
        <begin position="161"/>
        <end position="171"/>
    </location>
</feature>